<evidence type="ECO:0000313" key="2">
    <source>
        <dbReference type="Proteomes" id="UP000243006"/>
    </source>
</evidence>
<accession>A0A1Y3EM22</accession>
<dbReference type="AlphaFoldDB" id="A0A1Y3EM22"/>
<comment type="caution">
    <text evidence="1">The sequence shown here is derived from an EMBL/GenBank/DDBJ whole genome shotgun (WGS) entry which is preliminary data.</text>
</comment>
<gene>
    <name evidence="1" type="ORF">D917_02201</name>
</gene>
<dbReference type="EMBL" id="LVZM01012361">
    <property type="protein sequence ID" value="OUC44599.1"/>
    <property type="molecule type" value="Genomic_DNA"/>
</dbReference>
<organism evidence="1 2">
    <name type="scientific">Trichinella nativa</name>
    <dbReference type="NCBI Taxonomy" id="6335"/>
    <lineage>
        <taxon>Eukaryota</taxon>
        <taxon>Metazoa</taxon>
        <taxon>Ecdysozoa</taxon>
        <taxon>Nematoda</taxon>
        <taxon>Enoplea</taxon>
        <taxon>Dorylaimia</taxon>
        <taxon>Trichinellida</taxon>
        <taxon>Trichinellidae</taxon>
        <taxon>Trichinella</taxon>
    </lineage>
</organism>
<feature type="non-terminal residue" evidence="1">
    <location>
        <position position="77"/>
    </location>
</feature>
<reference evidence="1 2" key="1">
    <citation type="submission" date="2015-04" db="EMBL/GenBank/DDBJ databases">
        <title>Draft genome of the roundworm Trichinella nativa.</title>
        <authorList>
            <person name="Mitreva M."/>
        </authorList>
    </citation>
    <scope>NUCLEOTIDE SEQUENCE [LARGE SCALE GENOMIC DNA]</scope>
    <source>
        <strain evidence="1 2">ISS45</strain>
    </source>
</reference>
<sequence length="77" mass="8943">MLCFIFAFGHYRAVLQRIVRRLMLCQVLLMFEPLQANSDADVYLACKTGIQLALLEKANNKRTLALLVLMLFLYFFP</sequence>
<proteinExistence type="predicted"/>
<dbReference type="Proteomes" id="UP000243006">
    <property type="component" value="Unassembled WGS sequence"/>
</dbReference>
<evidence type="ECO:0000313" key="1">
    <source>
        <dbReference type="EMBL" id="OUC44599.1"/>
    </source>
</evidence>
<protein>
    <submittedName>
        <fullName evidence="1">Uncharacterized protein</fullName>
    </submittedName>
</protein>
<name>A0A1Y3EM22_9BILA</name>